<gene>
    <name evidence="1" type="ORF">Anapl_14730</name>
</gene>
<protein>
    <submittedName>
        <fullName evidence="1">Uncharacterized protein</fullName>
    </submittedName>
</protein>
<dbReference type="AlphaFoldDB" id="R0LFQ2"/>
<proteinExistence type="predicted"/>
<evidence type="ECO:0000313" key="1">
    <source>
        <dbReference type="EMBL" id="EOA99117.1"/>
    </source>
</evidence>
<reference evidence="2" key="1">
    <citation type="journal article" date="2013" name="Nat. Genet.">
        <title>The duck genome and transcriptome provide insight into an avian influenza virus reservoir species.</title>
        <authorList>
            <person name="Huang Y."/>
            <person name="Li Y."/>
            <person name="Burt D.W."/>
            <person name="Chen H."/>
            <person name="Zhang Y."/>
            <person name="Qian W."/>
            <person name="Kim H."/>
            <person name="Gan S."/>
            <person name="Zhao Y."/>
            <person name="Li J."/>
            <person name="Yi K."/>
            <person name="Feng H."/>
            <person name="Zhu P."/>
            <person name="Li B."/>
            <person name="Liu Q."/>
            <person name="Fairley S."/>
            <person name="Magor K.E."/>
            <person name="Du Z."/>
            <person name="Hu X."/>
            <person name="Goodman L."/>
            <person name="Tafer H."/>
            <person name="Vignal A."/>
            <person name="Lee T."/>
            <person name="Kim K.W."/>
            <person name="Sheng Z."/>
            <person name="An Y."/>
            <person name="Searle S."/>
            <person name="Herrero J."/>
            <person name="Groenen M.A."/>
            <person name="Crooijmans R.P."/>
            <person name="Faraut T."/>
            <person name="Cai Q."/>
            <person name="Webster R.G."/>
            <person name="Aldridge J.R."/>
            <person name="Warren W.C."/>
            <person name="Bartschat S."/>
            <person name="Kehr S."/>
            <person name="Marz M."/>
            <person name="Stadler P.F."/>
            <person name="Smith J."/>
            <person name="Kraus R.H."/>
            <person name="Zhao Y."/>
            <person name="Ren L."/>
            <person name="Fei J."/>
            <person name="Morisson M."/>
            <person name="Kaiser P."/>
            <person name="Griffin D.K."/>
            <person name="Rao M."/>
            <person name="Pitel F."/>
            <person name="Wang J."/>
            <person name="Li N."/>
        </authorList>
    </citation>
    <scope>NUCLEOTIDE SEQUENCE [LARGE SCALE GENOMIC DNA]</scope>
</reference>
<keyword evidence="2" id="KW-1185">Reference proteome</keyword>
<dbReference type="Proteomes" id="UP000296049">
    <property type="component" value="Unassembled WGS sequence"/>
</dbReference>
<sequence>MPFSQPPPRGSLRVTPDVCEPAPGSFQALGTAKSLSEPQLKMPVFIHMPAWVHAGVNISELTASDSCHASPVSGCCRWPQTWFVSQPVLLHPGSVATCSTQPLREQQPGLSPPALPCSHAALKPCTAMVSPLPPKDVQKGTVGTRQLPRDRYTEKRQRQSIGIEFGQEGEKPKWEQRQNWRWSCACRCVPVSSRLGVFASVKALALRKQGDAEPVPHCATSESQKGARFSNAAQLVQGWVRTCTKANILPHVLGARAPEPCASKTVPYNTRFGKSQLRTKMSPKVKPGKPELRSKTLRCRGDEHPRVLLILCKPRHPAPLQAEPTAPCSLPAREFVTDAQDTMIPMELQTLEVTWPRSHIKLFPIGKVTYAQPRLNERVLPPAPRCTSVTTFLLSMPSPPIFALEMILNFHRDVRVKCHPLYDPLSWARDTRPSRSGGTSRSKTVISSFCEGGNVTPDSTHYLGSTHLLLSQTPICNSSQRWKYYPGSLTVTLSEY</sequence>
<accession>R0LFQ2</accession>
<organism evidence="1 2">
    <name type="scientific">Anas platyrhynchos</name>
    <name type="common">Mallard</name>
    <name type="synonym">Anas boschas</name>
    <dbReference type="NCBI Taxonomy" id="8839"/>
    <lineage>
        <taxon>Eukaryota</taxon>
        <taxon>Metazoa</taxon>
        <taxon>Chordata</taxon>
        <taxon>Craniata</taxon>
        <taxon>Vertebrata</taxon>
        <taxon>Euteleostomi</taxon>
        <taxon>Archelosauria</taxon>
        <taxon>Archosauria</taxon>
        <taxon>Dinosauria</taxon>
        <taxon>Saurischia</taxon>
        <taxon>Theropoda</taxon>
        <taxon>Coelurosauria</taxon>
        <taxon>Aves</taxon>
        <taxon>Neognathae</taxon>
        <taxon>Galloanserae</taxon>
        <taxon>Anseriformes</taxon>
        <taxon>Anatidae</taxon>
        <taxon>Anatinae</taxon>
        <taxon>Anas</taxon>
    </lineage>
</organism>
<evidence type="ECO:0000313" key="2">
    <source>
        <dbReference type="Proteomes" id="UP000296049"/>
    </source>
</evidence>
<dbReference type="EMBL" id="KB743374">
    <property type="protein sequence ID" value="EOA99117.1"/>
    <property type="molecule type" value="Genomic_DNA"/>
</dbReference>
<name>R0LFQ2_ANAPL</name>